<protein>
    <recommendedName>
        <fullName evidence="3">DUF268 domain-containing protein</fullName>
    </recommendedName>
</protein>
<dbReference type="RefSeq" id="WP_217631763.1">
    <property type="nucleotide sequence ID" value="NZ_FNRF01000004.1"/>
</dbReference>
<reference evidence="1 2" key="1">
    <citation type="submission" date="2016-10" db="EMBL/GenBank/DDBJ databases">
        <authorList>
            <person name="de Groot N.N."/>
        </authorList>
    </citation>
    <scope>NUCLEOTIDE SEQUENCE [LARGE SCALE GENOMIC DNA]</scope>
    <source>
        <strain evidence="1 2">D31d</strain>
    </source>
</reference>
<evidence type="ECO:0000313" key="2">
    <source>
        <dbReference type="Proteomes" id="UP000182257"/>
    </source>
</evidence>
<dbReference type="Proteomes" id="UP000182257">
    <property type="component" value="Unassembled WGS sequence"/>
</dbReference>
<name>A0A1H4DRL3_XYLRU</name>
<dbReference type="InterPro" id="IPR004951">
    <property type="entry name" value="DUF268_CAE_spp"/>
</dbReference>
<evidence type="ECO:0000313" key="1">
    <source>
        <dbReference type="EMBL" id="SEA75060.1"/>
    </source>
</evidence>
<dbReference type="Gene3D" id="3.40.50.150">
    <property type="entry name" value="Vaccinia Virus protein VP39"/>
    <property type="match status" value="1"/>
</dbReference>
<accession>A0A1H4DRL3</accession>
<dbReference type="EMBL" id="FNRF01000004">
    <property type="protein sequence ID" value="SEA75060.1"/>
    <property type="molecule type" value="Genomic_DNA"/>
</dbReference>
<dbReference type="InterPro" id="IPR029063">
    <property type="entry name" value="SAM-dependent_MTases_sf"/>
</dbReference>
<evidence type="ECO:0008006" key="3">
    <source>
        <dbReference type="Google" id="ProtNLM"/>
    </source>
</evidence>
<sequence length="260" mass="30042">MKFGFKFFDMILVRHPYTLSIKFHRNEKWFKDDYAEFKKLLGNGASEFPIKDNNPCLDDKYDYAGTLDGHYFYQDLYVAQLIYKNNPLKHVDVGSRVDGFVAHVASFREIELLDIRGMETPIQNVSFRQLDLMDDENIPENYCDSISSLHAIEHFGLGRYGDTLDPDGHKKGFRNITKMLKAGGWFYFSVPFGPQRIEFNAHRVFSLSYLIDMVSVDYEIVSFSYIDQGVLHPDVTLTGDKIKESCGCKFGCAIFELKKK</sequence>
<dbReference type="Pfam" id="PF03269">
    <property type="entry name" value="DUF268"/>
    <property type="match status" value="1"/>
</dbReference>
<dbReference type="AlphaFoldDB" id="A0A1H4DRL3"/>
<gene>
    <name evidence="1" type="ORF">SAMN05216462_2478</name>
</gene>
<proteinExistence type="predicted"/>
<organism evidence="1 2">
    <name type="scientific">Xylanibacter ruminicola</name>
    <name type="common">Prevotella ruminicola</name>
    <dbReference type="NCBI Taxonomy" id="839"/>
    <lineage>
        <taxon>Bacteria</taxon>
        <taxon>Pseudomonadati</taxon>
        <taxon>Bacteroidota</taxon>
        <taxon>Bacteroidia</taxon>
        <taxon>Bacteroidales</taxon>
        <taxon>Prevotellaceae</taxon>
        <taxon>Xylanibacter</taxon>
    </lineage>
</organism>
<dbReference type="SUPFAM" id="SSF53335">
    <property type="entry name" value="S-adenosyl-L-methionine-dependent methyltransferases"/>
    <property type="match status" value="1"/>
</dbReference>